<dbReference type="InterPro" id="IPR053772">
    <property type="entry name" value="At1g61320/At1g61330-like"/>
</dbReference>
<dbReference type="PANTHER" id="PTHR34145">
    <property type="entry name" value="OS02G0105600 PROTEIN"/>
    <property type="match status" value="1"/>
</dbReference>
<evidence type="ECO:0000259" key="3">
    <source>
        <dbReference type="Pfam" id="PF23622"/>
    </source>
</evidence>
<gene>
    <name evidence="4" type="ORF">SORBI_3010G235800</name>
</gene>
<dbReference type="Pfam" id="PF23622">
    <property type="entry name" value="LRR_At1g61320_AtMIF1"/>
    <property type="match status" value="1"/>
</dbReference>
<evidence type="ECO:0000256" key="1">
    <source>
        <dbReference type="SAM" id="MobiDB-lite"/>
    </source>
</evidence>
<dbReference type="SUPFAM" id="SSF52047">
    <property type="entry name" value="RNI-like"/>
    <property type="match status" value="1"/>
</dbReference>
<dbReference type="AlphaFoldDB" id="A0A194YM36"/>
<dbReference type="OrthoDB" id="672536at2759"/>
<feature type="region of interest" description="Disordered" evidence="1">
    <location>
        <begin position="1"/>
        <end position="34"/>
    </location>
</feature>
<dbReference type="Pfam" id="PF00646">
    <property type="entry name" value="F-box"/>
    <property type="match status" value="1"/>
</dbReference>
<dbReference type="SUPFAM" id="SSF81383">
    <property type="entry name" value="F-box domain"/>
    <property type="match status" value="1"/>
</dbReference>
<dbReference type="EMBL" id="CM000769">
    <property type="protein sequence ID" value="KXG20666.1"/>
    <property type="molecule type" value="Genomic_DNA"/>
</dbReference>
<dbReference type="InParanoid" id="A0A194YM36"/>
<dbReference type="PANTHER" id="PTHR34145:SF65">
    <property type="entry name" value="FBD DOMAIN-CONTAINING PROTEIN"/>
    <property type="match status" value="1"/>
</dbReference>
<sequence length="501" mass="56747">MAIGNPDDGAGVGDDSGAKKQRVDEQGDGSEVVGADPISVDRISALPDDLRRRILTHLVLKEAIRTGALARGWRDLWRSRWDRGSIEVCLYSRNDPQRELGALEQEPPPRLRMDRFSLVVETSWLKSSELKRFIRYATDRRVEDLHVAMRKSGKNKLNFHLPLSSWTLVCLSLHRISISNMYYKGARPFRALEAIRLYSVSIKVGFTTMMELCPSLVTLDLRDCNIHCDIRCDRGTRLLLVPRTVKNVTIVECDGYSKIWMLTRNLRSFRYSGDVCHGLFYLPWEGSMLADLYIQFANQLVSNQHNIDSLEFSIPKNIPGLNVLTICCNALQVASYSLPSNGVTLPSRNLHSLRELQLLMSDMEAVNLADLYVFLKSCRCPNLKRLFVQLSAFSNEPMEGPIDQVREEPPQDGFDNLVMVKVMNFSWRPTEVQLVSFLLRKASSLCKILIVSPNNTPLDLPGVQEADLLLLKEALANGKIVLSEFDDATIQPYHSEAFIKF</sequence>
<evidence type="ECO:0000313" key="4">
    <source>
        <dbReference type="EMBL" id="KXG20666.1"/>
    </source>
</evidence>
<dbReference type="Gene3D" id="3.80.10.10">
    <property type="entry name" value="Ribonuclease Inhibitor"/>
    <property type="match status" value="1"/>
</dbReference>
<accession>A0A194YM36</accession>
<proteinExistence type="predicted"/>
<dbReference type="OMA" id="WKSRWSH"/>
<dbReference type="InterPro" id="IPR032675">
    <property type="entry name" value="LRR_dom_sf"/>
</dbReference>
<protein>
    <submittedName>
        <fullName evidence="4">Uncharacterized protein</fullName>
    </submittedName>
</protein>
<evidence type="ECO:0000313" key="5">
    <source>
        <dbReference type="Proteomes" id="UP000000768"/>
    </source>
</evidence>
<dbReference type="Gramene" id="KXG20666">
    <property type="protein sequence ID" value="KXG20666"/>
    <property type="gene ID" value="SORBI_3010G235800"/>
</dbReference>
<reference evidence="5" key="2">
    <citation type="journal article" date="2018" name="Plant J.">
        <title>The Sorghum bicolor reference genome: improved assembly, gene annotations, a transcriptome atlas, and signatures of genome organization.</title>
        <authorList>
            <person name="McCormick R.F."/>
            <person name="Truong S.K."/>
            <person name="Sreedasyam A."/>
            <person name="Jenkins J."/>
            <person name="Shu S."/>
            <person name="Sims D."/>
            <person name="Kennedy M."/>
            <person name="Amirebrahimi M."/>
            <person name="Weers B.D."/>
            <person name="McKinley B."/>
            <person name="Mattison A."/>
            <person name="Morishige D.T."/>
            <person name="Grimwood J."/>
            <person name="Schmutz J."/>
            <person name="Mullet J.E."/>
        </authorList>
    </citation>
    <scope>NUCLEOTIDE SEQUENCE [LARGE SCALE GENOMIC DNA]</scope>
    <source>
        <strain evidence="5">cv. BTx623</strain>
    </source>
</reference>
<dbReference type="InterPro" id="IPR036047">
    <property type="entry name" value="F-box-like_dom_sf"/>
</dbReference>
<feature type="domain" description="F-box" evidence="2">
    <location>
        <begin position="43"/>
        <end position="80"/>
    </location>
</feature>
<dbReference type="InterPro" id="IPR055357">
    <property type="entry name" value="LRR_At1g61320_AtMIF1"/>
</dbReference>
<feature type="domain" description="At1g61320/AtMIF1 LRR" evidence="3">
    <location>
        <begin position="120"/>
        <end position="449"/>
    </location>
</feature>
<name>A0A194YM36_SORBI</name>
<dbReference type="InterPro" id="IPR001810">
    <property type="entry name" value="F-box_dom"/>
</dbReference>
<keyword evidence="5" id="KW-1185">Reference proteome</keyword>
<evidence type="ECO:0000259" key="2">
    <source>
        <dbReference type="Pfam" id="PF00646"/>
    </source>
</evidence>
<organism evidence="4 5">
    <name type="scientific">Sorghum bicolor</name>
    <name type="common">Sorghum</name>
    <name type="synonym">Sorghum vulgare</name>
    <dbReference type="NCBI Taxonomy" id="4558"/>
    <lineage>
        <taxon>Eukaryota</taxon>
        <taxon>Viridiplantae</taxon>
        <taxon>Streptophyta</taxon>
        <taxon>Embryophyta</taxon>
        <taxon>Tracheophyta</taxon>
        <taxon>Spermatophyta</taxon>
        <taxon>Magnoliopsida</taxon>
        <taxon>Liliopsida</taxon>
        <taxon>Poales</taxon>
        <taxon>Poaceae</taxon>
        <taxon>PACMAD clade</taxon>
        <taxon>Panicoideae</taxon>
        <taxon>Andropogonodae</taxon>
        <taxon>Andropogoneae</taxon>
        <taxon>Sorghinae</taxon>
        <taxon>Sorghum</taxon>
    </lineage>
</organism>
<feature type="compositionally biased region" description="Basic and acidic residues" evidence="1">
    <location>
        <begin position="16"/>
        <end position="25"/>
    </location>
</feature>
<dbReference type="Proteomes" id="UP000000768">
    <property type="component" value="Chromosome 10"/>
</dbReference>
<reference evidence="4 5" key="1">
    <citation type="journal article" date="2009" name="Nature">
        <title>The Sorghum bicolor genome and the diversification of grasses.</title>
        <authorList>
            <person name="Paterson A.H."/>
            <person name="Bowers J.E."/>
            <person name="Bruggmann R."/>
            <person name="Dubchak I."/>
            <person name="Grimwood J."/>
            <person name="Gundlach H."/>
            <person name="Haberer G."/>
            <person name="Hellsten U."/>
            <person name="Mitros T."/>
            <person name="Poliakov A."/>
            <person name="Schmutz J."/>
            <person name="Spannagl M."/>
            <person name="Tang H."/>
            <person name="Wang X."/>
            <person name="Wicker T."/>
            <person name="Bharti A.K."/>
            <person name="Chapman J."/>
            <person name="Feltus F.A."/>
            <person name="Gowik U."/>
            <person name="Grigoriev I.V."/>
            <person name="Lyons E."/>
            <person name="Maher C.A."/>
            <person name="Martis M."/>
            <person name="Narechania A."/>
            <person name="Otillar R.P."/>
            <person name="Penning B.W."/>
            <person name="Salamov A.A."/>
            <person name="Wang Y."/>
            <person name="Zhang L."/>
            <person name="Carpita N.C."/>
            <person name="Freeling M."/>
            <person name="Gingle A.R."/>
            <person name="Hash C.T."/>
            <person name="Keller B."/>
            <person name="Klein P."/>
            <person name="Kresovich S."/>
            <person name="McCann M.C."/>
            <person name="Ming R."/>
            <person name="Peterson D.G."/>
            <person name="Mehboob-ur-Rahman"/>
            <person name="Ware D."/>
            <person name="Westhoff P."/>
            <person name="Mayer K.F."/>
            <person name="Messing J."/>
            <person name="Rokhsar D.S."/>
        </authorList>
    </citation>
    <scope>NUCLEOTIDE SEQUENCE [LARGE SCALE GENOMIC DNA]</scope>
    <source>
        <strain evidence="5">cv. BTx623</strain>
    </source>
</reference>